<evidence type="ECO:0000256" key="2">
    <source>
        <dbReference type="ARBA" id="ARBA00011471"/>
    </source>
</evidence>
<dbReference type="InterPro" id="IPR050790">
    <property type="entry name" value="ExbB/TolQ_transport"/>
</dbReference>
<dbReference type="InterPro" id="IPR002898">
    <property type="entry name" value="MotA_ExbB_proton_chnl"/>
</dbReference>
<protein>
    <recommendedName>
        <fullName evidence="3">Biopolymer transport protein ExbB</fullName>
    </recommendedName>
</protein>
<evidence type="ECO:0000313" key="15">
    <source>
        <dbReference type="EMBL" id="MDO1533988.1"/>
    </source>
</evidence>
<evidence type="ECO:0000256" key="13">
    <source>
        <dbReference type="SAM" id="Phobius"/>
    </source>
</evidence>
<organism evidence="15 16">
    <name type="scientific">Variovorax ginsengisoli</name>
    <dbReference type="NCBI Taxonomy" id="363844"/>
    <lineage>
        <taxon>Bacteria</taxon>
        <taxon>Pseudomonadati</taxon>
        <taxon>Pseudomonadota</taxon>
        <taxon>Betaproteobacteria</taxon>
        <taxon>Burkholderiales</taxon>
        <taxon>Comamonadaceae</taxon>
        <taxon>Variovorax</taxon>
    </lineage>
</organism>
<dbReference type="Pfam" id="PF01618">
    <property type="entry name" value="MotA_ExbB"/>
    <property type="match status" value="1"/>
</dbReference>
<comment type="subunit">
    <text evidence="2">The accessory proteins ExbB and ExbD seem to form a complex with TonB.</text>
</comment>
<evidence type="ECO:0000256" key="12">
    <source>
        <dbReference type="RuleBase" id="RU004057"/>
    </source>
</evidence>
<dbReference type="PANTHER" id="PTHR30625">
    <property type="entry name" value="PROTEIN TOLQ"/>
    <property type="match status" value="1"/>
</dbReference>
<keyword evidence="9 13" id="KW-1133">Transmembrane helix</keyword>
<evidence type="ECO:0000256" key="4">
    <source>
        <dbReference type="ARBA" id="ARBA00022448"/>
    </source>
</evidence>
<evidence type="ECO:0000256" key="7">
    <source>
        <dbReference type="ARBA" id="ARBA00022692"/>
    </source>
</evidence>
<dbReference type="EMBL" id="JAUKVY010000011">
    <property type="protein sequence ID" value="MDO1533988.1"/>
    <property type="molecule type" value="Genomic_DNA"/>
</dbReference>
<feature type="domain" description="MotA/TolQ/ExbB proton channel" evidence="14">
    <location>
        <begin position="100"/>
        <end position="204"/>
    </location>
</feature>
<comment type="function">
    <text evidence="11">Involved in the TonB-dependent energy-dependent transport of various receptor-bound substrates. Protects ExbD from proteolytic degradation and functionally stabilizes TonB.</text>
</comment>
<keyword evidence="4 12" id="KW-0813">Transport</keyword>
<keyword evidence="7 13" id="KW-0812">Transmembrane</keyword>
<evidence type="ECO:0000256" key="5">
    <source>
        <dbReference type="ARBA" id="ARBA00022475"/>
    </source>
</evidence>
<keyword evidence="10 13" id="KW-0472">Membrane</keyword>
<reference evidence="15" key="1">
    <citation type="submission" date="2023-06" db="EMBL/GenBank/DDBJ databases">
        <authorList>
            <person name="Jiang Y."/>
            <person name="Liu Q."/>
        </authorList>
    </citation>
    <scope>NUCLEOTIDE SEQUENCE</scope>
    <source>
        <strain evidence="15">CGMCC 1.12090</strain>
    </source>
</reference>
<feature type="transmembrane region" description="Helical" evidence="13">
    <location>
        <begin position="124"/>
        <end position="152"/>
    </location>
</feature>
<keyword evidence="6" id="KW-0997">Cell inner membrane</keyword>
<evidence type="ECO:0000256" key="8">
    <source>
        <dbReference type="ARBA" id="ARBA00022927"/>
    </source>
</evidence>
<dbReference type="Proteomes" id="UP001169027">
    <property type="component" value="Unassembled WGS sequence"/>
</dbReference>
<comment type="subcellular location">
    <subcellularLocation>
        <location evidence="1">Cell inner membrane</location>
        <topology evidence="1">Multi-pass membrane protein</topology>
    </subcellularLocation>
    <subcellularLocation>
        <location evidence="12">Membrane</location>
        <topology evidence="12">Multi-pass membrane protein</topology>
    </subcellularLocation>
</comment>
<keyword evidence="5" id="KW-1003">Cell membrane</keyword>
<sequence length="232" mass="24474">MSILELLRHGDGVSRAVAALLLAMSVASWVVILWKAWLLRGGTRDVLRSIAAFWQSASLQDAEARLQAFDRALMVLPAVRALNRLALPAEGATLGGKVDRTQRLTRILRDALHAALRRLQAGQILLATVGATAPFVGLLGTVWGIYGALVAIAAETGGFTIDKVAGPVGEALIMTAFGLAVAIPAVLAYNVFGRVVGRIEAELEGFAHDLLGMFGEPASREAPLPPARPMPA</sequence>
<keyword evidence="8 12" id="KW-0653">Protein transport</keyword>
<evidence type="ECO:0000256" key="3">
    <source>
        <dbReference type="ARBA" id="ARBA00022093"/>
    </source>
</evidence>
<evidence type="ECO:0000256" key="11">
    <source>
        <dbReference type="ARBA" id="ARBA00024816"/>
    </source>
</evidence>
<feature type="transmembrane region" description="Helical" evidence="13">
    <location>
        <begin position="172"/>
        <end position="192"/>
    </location>
</feature>
<evidence type="ECO:0000256" key="10">
    <source>
        <dbReference type="ARBA" id="ARBA00023136"/>
    </source>
</evidence>
<accession>A0ABT8S6A4</accession>
<gene>
    <name evidence="15" type="ORF">Q2T77_17005</name>
</gene>
<evidence type="ECO:0000259" key="14">
    <source>
        <dbReference type="Pfam" id="PF01618"/>
    </source>
</evidence>
<feature type="transmembrane region" description="Helical" evidence="13">
    <location>
        <begin position="12"/>
        <end position="34"/>
    </location>
</feature>
<name>A0ABT8S6A4_9BURK</name>
<proteinExistence type="inferred from homology"/>
<evidence type="ECO:0000256" key="9">
    <source>
        <dbReference type="ARBA" id="ARBA00022989"/>
    </source>
</evidence>
<evidence type="ECO:0000256" key="1">
    <source>
        <dbReference type="ARBA" id="ARBA00004429"/>
    </source>
</evidence>
<dbReference type="RefSeq" id="WP_301811097.1">
    <property type="nucleotide sequence ID" value="NZ_JAUJZH010000011.1"/>
</dbReference>
<dbReference type="PANTHER" id="PTHR30625:SF14">
    <property type="entry name" value="BIOPOLYMER TRANSPORT PROTEIN EXBB"/>
    <property type="match status" value="1"/>
</dbReference>
<evidence type="ECO:0000256" key="6">
    <source>
        <dbReference type="ARBA" id="ARBA00022519"/>
    </source>
</evidence>
<keyword evidence="16" id="KW-1185">Reference proteome</keyword>
<comment type="caution">
    <text evidence="15">The sequence shown here is derived from an EMBL/GenBank/DDBJ whole genome shotgun (WGS) entry which is preliminary data.</text>
</comment>
<evidence type="ECO:0000313" key="16">
    <source>
        <dbReference type="Proteomes" id="UP001169027"/>
    </source>
</evidence>
<comment type="similarity">
    <text evidence="12">Belongs to the exbB/tolQ family.</text>
</comment>